<dbReference type="AlphaFoldDB" id="A0A3A8E4S0"/>
<evidence type="ECO:0000313" key="4">
    <source>
        <dbReference type="Proteomes" id="UP000280405"/>
    </source>
</evidence>
<feature type="non-terminal residue" evidence="3">
    <location>
        <position position="105"/>
    </location>
</feature>
<feature type="region of interest" description="Disordered" evidence="1">
    <location>
        <begin position="60"/>
        <end position="105"/>
    </location>
</feature>
<feature type="compositionally biased region" description="Polar residues" evidence="1">
    <location>
        <begin position="95"/>
        <end position="105"/>
    </location>
</feature>
<name>A0A3A8E4S0_9GAMM</name>
<protein>
    <recommendedName>
        <fullName evidence="2">Bacterial Ig-like domain-containing protein</fullName>
    </recommendedName>
</protein>
<dbReference type="EMBL" id="RAXT01000225">
    <property type="protein sequence ID" value="RKG29149.1"/>
    <property type="molecule type" value="Genomic_DNA"/>
</dbReference>
<dbReference type="RefSeq" id="WP_171407877.1">
    <property type="nucleotide sequence ID" value="NZ_RAXT01000225.1"/>
</dbReference>
<dbReference type="Pfam" id="PF19077">
    <property type="entry name" value="Big_13"/>
    <property type="match status" value="1"/>
</dbReference>
<organism evidence="3 4">
    <name type="scientific">Acinetobacter rongchengensis</name>
    <dbReference type="NCBI Taxonomy" id="2419601"/>
    <lineage>
        <taxon>Bacteria</taxon>
        <taxon>Pseudomonadati</taxon>
        <taxon>Pseudomonadota</taxon>
        <taxon>Gammaproteobacteria</taxon>
        <taxon>Moraxellales</taxon>
        <taxon>Moraxellaceae</taxon>
        <taxon>Acinetobacter</taxon>
    </lineage>
</organism>
<reference evidence="3 4" key="1">
    <citation type="submission" date="2018-09" db="EMBL/GenBank/DDBJ databases">
        <title>The draft genome of Acinetobacter spp. strains.</title>
        <authorList>
            <person name="Qin J."/>
            <person name="Feng Y."/>
            <person name="Zong Z."/>
        </authorList>
    </citation>
    <scope>NUCLEOTIDE SEQUENCE [LARGE SCALE GENOMIC DNA]</scope>
    <source>
        <strain evidence="3 4">WCHAc060115</strain>
    </source>
</reference>
<evidence type="ECO:0000256" key="1">
    <source>
        <dbReference type="SAM" id="MobiDB-lite"/>
    </source>
</evidence>
<keyword evidence="4" id="KW-1185">Reference proteome</keyword>
<gene>
    <name evidence="3" type="ORF">D7V20_19650</name>
</gene>
<feature type="domain" description="Bacterial Ig-like" evidence="2">
    <location>
        <begin position="3"/>
        <end position="52"/>
    </location>
</feature>
<accession>A0A3A8E4S0</accession>
<dbReference type="Proteomes" id="UP000280405">
    <property type="component" value="Unassembled WGS sequence"/>
</dbReference>
<dbReference type="Gene3D" id="3.30.420.430">
    <property type="match status" value="1"/>
</dbReference>
<evidence type="ECO:0000259" key="2">
    <source>
        <dbReference type="Pfam" id="PF19077"/>
    </source>
</evidence>
<sequence>VEIGTAIVDSTGNWSFTPSTDLAEGAHAIAISQKDAAGNESPKTTPVNFTVDSVPPTAAPTLDNINDDVAPVTGSIGEGDTTNDVRPELTGTGEAGNSISIYDNG</sequence>
<comment type="caution">
    <text evidence="3">The sequence shown here is derived from an EMBL/GenBank/DDBJ whole genome shotgun (WGS) entry which is preliminary data.</text>
</comment>
<dbReference type="InterPro" id="IPR044016">
    <property type="entry name" value="Big_13"/>
</dbReference>
<evidence type="ECO:0000313" key="3">
    <source>
        <dbReference type="EMBL" id="RKG29149.1"/>
    </source>
</evidence>
<feature type="non-terminal residue" evidence="3">
    <location>
        <position position="1"/>
    </location>
</feature>
<proteinExistence type="predicted"/>